<dbReference type="Gene3D" id="3.40.630.10">
    <property type="entry name" value="Zn peptidases"/>
    <property type="match status" value="1"/>
</dbReference>
<comment type="caution">
    <text evidence="4">The sequence shown here is derived from an EMBL/GenBank/DDBJ whole genome shotgun (WGS) entry which is preliminary data.</text>
</comment>
<proteinExistence type="inferred from homology"/>
<evidence type="ECO:0000313" key="5">
    <source>
        <dbReference type="Proteomes" id="UP001501727"/>
    </source>
</evidence>
<protein>
    <recommendedName>
        <fullName evidence="3">Peptidase M14 domain-containing protein</fullName>
    </recommendedName>
</protein>
<organism evidence="4 5">
    <name type="scientific">Luteimonas lutimaris</name>
    <dbReference type="NCBI Taxonomy" id="698645"/>
    <lineage>
        <taxon>Bacteria</taxon>
        <taxon>Pseudomonadati</taxon>
        <taxon>Pseudomonadota</taxon>
        <taxon>Gammaproteobacteria</taxon>
        <taxon>Lysobacterales</taxon>
        <taxon>Lysobacteraceae</taxon>
        <taxon>Luteimonas</taxon>
    </lineage>
</organism>
<sequence length="455" mass="49041">MRRVLALSLLLLPLLLPAASTAREADADPGPAASGALPPPPAWLGELDALYDAGIRVEGLEDRRFSPEHWWDIAQPLATAARGFHVEEVGSSAQGRPLRHVSWGDGDTRVLLWSQMHGDESTASMALADLFRFLGEHPQHPLVQRLREHTTLHFLPVMNPDGAALFQRRNAQGIDINRDARALASPEARTLHDLRERVKPAFGFNLHDQQVGYRAGDSDRGTAIALLAPAFNEAREVNASRAHAIEVAVAIRAVLEPYIGGHIAKWDDTFNPRAFGDLTSKAGVSTILIESGGIEGDSQKQRLRKLNFLALAGALDAIATGAHVGLPHAPYDDLPENGRVWPDLRISGGTLAIPGQPPAKVDLLIDFKQPLLERGASIVEVGDLGDRPARRAIDASGLYIVPFDPPGTDAGQSRTTLGPGMSAYFHLARDPEGRDVVWTLAGDVDPENLGPPPAR</sequence>
<dbReference type="Pfam" id="PF00246">
    <property type="entry name" value="Peptidase_M14"/>
    <property type="match status" value="1"/>
</dbReference>
<feature type="domain" description="Peptidase M14" evidence="3">
    <location>
        <begin position="63"/>
        <end position="318"/>
    </location>
</feature>
<comment type="caution">
    <text evidence="1">Lacks conserved residue(s) required for the propagation of feature annotation.</text>
</comment>
<dbReference type="Proteomes" id="UP001501727">
    <property type="component" value="Unassembled WGS sequence"/>
</dbReference>
<dbReference type="PROSITE" id="PS52035">
    <property type="entry name" value="PEPTIDASE_M14"/>
    <property type="match status" value="1"/>
</dbReference>
<comment type="similarity">
    <text evidence="1">Belongs to the peptidase M14 family.</text>
</comment>
<dbReference type="RefSeq" id="WP_344759101.1">
    <property type="nucleotide sequence ID" value="NZ_BAAAZU010000004.1"/>
</dbReference>
<feature type="chain" id="PRO_5046535047" description="Peptidase M14 domain-containing protein" evidence="2">
    <location>
        <begin position="23"/>
        <end position="455"/>
    </location>
</feature>
<dbReference type="SUPFAM" id="SSF53187">
    <property type="entry name" value="Zn-dependent exopeptidases"/>
    <property type="match status" value="1"/>
</dbReference>
<name>A0ABP7MH90_9GAMM</name>
<keyword evidence="2" id="KW-0732">Signal</keyword>
<dbReference type="EMBL" id="BAAAZU010000004">
    <property type="protein sequence ID" value="GAA3920405.1"/>
    <property type="molecule type" value="Genomic_DNA"/>
</dbReference>
<reference evidence="5" key="1">
    <citation type="journal article" date="2019" name="Int. J. Syst. Evol. Microbiol.">
        <title>The Global Catalogue of Microorganisms (GCM) 10K type strain sequencing project: providing services to taxonomists for standard genome sequencing and annotation.</title>
        <authorList>
            <consortium name="The Broad Institute Genomics Platform"/>
            <consortium name="The Broad Institute Genome Sequencing Center for Infectious Disease"/>
            <person name="Wu L."/>
            <person name="Ma J."/>
        </authorList>
    </citation>
    <scope>NUCLEOTIDE SEQUENCE [LARGE SCALE GENOMIC DNA]</scope>
    <source>
        <strain evidence="5">JCM 16916</strain>
    </source>
</reference>
<keyword evidence="5" id="KW-1185">Reference proteome</keyword>
<evidence type="ECO:0000256" key="2">
    <source>
        <dbReference type="SAM" id="SignalP"/>
    </source>
</evidence>
<dbReference type="InterPro" id="IPR000834">
    <property type="entry name" value="Peptidase_M14"/>
</dbReference>
<accession>A0ABP7MH90</accession>
<evidence type="ECO:0000313" key="4">
    <source>
        <dbReference type="EMBL" id="GAA3920405.1"/>
    </source>
</evidence>
<evidence type="ECO:0000259" key="3">
    <source>
        <dbReference type="PROSITE" id="PS52035"/>
    </source>
</evidence>
<feature type="signal peptide" evidence="2">
    <location>
        <begin position="1"/>
        <end position="22"/>
    </location>
</feature>
<evidence type="ECO:0000256" key="1">
    <source>
        <dbReference type="PROSITE-ProRule" id="PRU01379"/>
    </source>
</evidence>
<gene>
    <name evidence="4" type="ORF">GCM10022229_12600</name>
</gene>